<accession>A0A9P8TKP2</accession>
<feature type="compositionally biased region" description="Low complexity" evidence="5">
    <location>
        <begin position="224"/>
        <end position="236"/>
    </location>
</feature>
<feature type="compositionally biased region" description="Low complexity" evidence="5">
    <location>
        <begin position="252"/>
        <end position="279"/>
    </location>
</feature>
<feature type="compositionally biased region" description="Polar residues" evidence="5">
    <location>
        <begin position="181"/>
        <end position="197"/>
    </location>
</feature>
<comment type="subcellular location">
    <subcellularLocation>
        <location evidence="1">Nucleus</location>
    </subcellularLocation>
</comment>
<dbReference type="InterPro" id="IPR046347">
    <property type="entry name" value="bZIP_sf"/>
</dbReference>
<evidence type="ECO:0000256" key="2">
    <source>
        <dbReference type="ARBA" id="ARBA00023015"/>
    </source>
</evidence>
<feature type="compositionally biased region" description="Polar residues" evidence="5">
    <location>
        <begin position="7"/>
        <end position="17"/>
    </location>
</feature>
<dbReference type="Proteomes" id="UP000774326">
    <property type="component" value="Unassembled WGS sequence"/>
</dbReference>
<dbReference type="InterPro" id="IPR051027">
    <property type="entry name" value="bZIP_transcription_factors"/>
</dbReference>
<protein>
    <recommendedName>
        <fullName evidence="6">BZIP domain-containing protein</fullName>
    </recommendedName>
</protein>
<feature type="compositionally biased region" description="Acidic residues" evidence="5">
    <location>
        <begin position="409"/>
        <end position="419"/>
    </location>
</feature>
<dbReference type="SMART" id="SM00338">
    <property type="entry name" value="BRLZ"/>
    <property type="match status" value="1"/>
</dbReference>
<dbReference type="CDD" id="cd14687">
    <property type="entry name" value="bZIP_ATF2"/>
    <property type="match status" value="1"/>
</dbReference>
<keyword evidence="8" id="KW-1185">Reference proteome</keyword>
<sequence>MQEMMSDMNNFKFNSNPPSAPISGSSVVGGNSASTFSDDLESIAPTQPQQQQPFNNQQTQHHQLPQQQHHHHHQQQHQVRSIPPQQQHQSSHPQQLGQSGNNNYFNDLSQYWSPYGIDISHFPLTNPPIFESALMMNNQGQPRRRISISNGQIGQITNTHNVDELYELQPPPLPKAAGSVHHSSTQSVSLGNTPQSLNQMYTSGALQQQPGKNLQNVPVGMAQPLQPQQQQQQQQQHIDSSPIQRLPPPQPQQTLHPQQQQQQYVQPMQPQMTQQQQPQSNLVDANGVPNHKLMYNNEVIFNPDAGPIPGTAAWKKARLLERNRIAALKCRQRKKAAQIQLKEDVAKYNRKIELLNEESTSFVKFYHNLKKNVADGIKLNSDEVQKMFLEFDMKLIQFQERKQLLDKDEPPEDDFEEELVSMKNGV</sequence>
<comment type="caution">
    <text evidence="7">The sequence shown here is derived from an EMBL/GenBank/DDBJ whole genome shotgun (WGS) entry which is preliminary data.</text>
</comment>
<evidence type="ECO:0000256" key="1">
    <source>
        <dbReference type="ARBA" id="ARBA00004123"/>
    </source>
</evidence>
<evidence type="ECO:0000256" key="5">
    <source>
        <dbReference type="SAM" id="MobiDB-lite"/>
    </source>
</evidence>
<feature type="region of interest" description="Disordered" evidence="5">
    <location>
        <begin position="1"/>
        <end position="102"/>
    </location>
</feature>
<evidence type="ECO:0000313" key="8">
    <source>
        <dbReference type="Proteomes" id="UP000774326"/>
    </source>
</evidence>
<dbReference type="GO" id="GO:0005634">
    <property type="term" value="C:nucleus"/>
    <property type="evidence" value="ECO:0007669"/>
    <property type="project" value="UniProtKB-SubCell"/>
</dbReference>
<feature type="region of interest" description="Disordered" evidence="5">
    <location>
        <begin position="172"/>
        <end position="197"/>
    </location>
</feature>
<keyword evidence="3" id="KW-0804">Transcription</keyword>
<dbReference type="EMBL" id="JAEUBG010003834">
    <property type="protein sequence ID" value="KAH3682250.1"/>
    <property type="molecule type" value="Genomic_DNA"/>
</dbReference>
<organism evidence="7 8">
    <name type="scientific">Wickerhamomyces pijperi</name>
    <name type="common">Yeast</name>
    <name type="synonym">Pichia pijperi</name>
    <dbReference type="NCBI Taxonomy" id="599730"/>
    <lineage>
        <taxon>Eukaryota</taxon>
        <taxon>Fungi</taxon>
        <taxon>Dikarya</taxon>
        <taxon>Ascomycota</taxon>
        <taxon>Saccharomycotina</taxon>
        <taxon>Saccharomycetes</taxon>
        <taxon>Phaffomycetales</taxon>
        <taxon>Wickerhamomycetaceae</taxon>
        <taxon>Wickerhamomyces</taxon>
    </lineage>
</organism>
<keyword evidence="4" id="KW-0539">Nucleus</keyword>
<dbReference type="AlphaFoldDB" id="A0A9P8TKP2"/>
<proteinExistence type="predicted"/>
<evidence type="ECO:0000313" key="7">
    <source>
        <dbReference type="EMBL" id="KAH3682250.1"/>
    </source>
</evidence>
<dbReference type="SUPFAM" id="SSF57959">
    <property type="entry name" value="Leucine zipper domain"/>
    <property type="match status" value="1"/>
</dbReference>
<feature type="region of interest" description="Disordered" evidence="5">
    <location>
        <begin position="224"/>
        <end position="284"/>
    </location>
</feature>
<feature type="compositionally biased region" description="Low complexity" evidence="5">
    <location>
        <begin position="46"/>
        <end position="67"/>
    </location>
</feature>
<dbReference type="InterPro" id="IPR004827">
    <property type="entry name" value="bZIP"/>
</dbReference>
<feature type="region of interest" description="Disordered" evidence="5">
    <location>
        <begin position="407"/>
        <end position="426"/>
    </location>
</feature>
<name>A0A9P8TKP2_WICPI</name>
<keyword evidence="2" id="KW-0805">Transcription regulation</keyword>
<evidence type="ECO:0000259" key="6">
    <source>
        <dbReference type="SMART" id="SM00338"/>
    </source>
</evidence>
<reference evidence="7" key="1">
    <citation type="journal article" date="2021" name="Open Biol.">
        <title>Shared evolutionary footprints suggest mitochondrial oxidative damage underlies multiple complex I losses in fungi.</title>
        <authorList>
            <person name="Schikora-Tamarit M.A."/>
            <person name="Marcet-Houben M."/>
            <person name="Nosek J."/>
            <person name="Gabaldon T."/>
        </authorList>
    </citation>
    <scope>NUCLEOTIDE SEQUENCE</scope>
    <source>
        <strain evidence="7">CBS2887</strain>
    </source>
</reference>
<gene>
    <name evidence="7" type="ORF">WICPIJ_006789</name>
</gene>
<dbReference type="OrthoDB" id="295274at2759"/>
<reference evidence="7" key="2">
    <citation type="submission" date="2021-01" db="EMBL/GenBank/DDBJ databases">
        <authorList>
            <person name="Schikora-Tamarit M.A."/>
        </authorList>
    </citation>
    <scope>NUCLEOTIDE SEQUENCE</scope>
    <source>
        <strain evidence="7">CBS2887</strain>
    </source>
</reference>
<feature type="compositionally biased region" description="Low complexity" evidence="5">
    <location>
        <begin position="83"/>
        <end position="100"/>
    </location>
</feature>
<evidence type="ECO:0000256" key="3">
    <source>
        <dbReference type="ARBA" id="ARBA00023163"/>
    </source>
</evidence>
<dbReference type="GO" id="GO:0003700">
    <property type="term" value="F:DNA-binding transcription factor activity"/>
    <property type="evidence" value="ECO:0007669"/>
    <property type="project" value="InterPro"/>
</dbReference>
<dbReference type="PANTHER" id="PTHR19304">
    <property type="entry name" value="CYCLIC-AMP RESPONSE ELEMENT BINDING PROTEIN"/>
    <property type="match status" value="1"/>
</dbReference>
<dbReference type="Pfam" id="PF00170">
    <property type="entry name" value="bZIP_1"/>
    <property type="match status" value="1"/>
</dbReference>
<dbReference type="Gene3D" id="1.20.5.170">
    <property type="match status" value="1"/>
</dbReference>
<feature type="domain" description="BZIP" evidence="6">
    <location>
        <begin position="311"/>
        <end position="375"/>
    </location>
</feature>
<evidence type="ECO:0000256" key="4">
    <source>
        <dbReference type="ARBA" id="ARBA00023242"/>
    </source>
</evidence>